<name>A0ABD1E616_HYPHA</name>
<keyword evidence="2" id="KW-1185">Reference proteome</keyword>
<accession>A0ABD1E616</accession>
<evidence type="ECO:0000313" key="2">
    <source>
        <dbReference type="Proteomes" id="UP001566132"/>
    </source>
</evidence>
<reference evidence="1 2" key="1">
    <citation type="submission" date="2024-05" db="EMBL/GenBank/DDBJ databases">
        <title>Genetic variation in Jamaican populations of the coffee berry borer (Hypothenemus hampei).</title>
        <authorList>
            <person name="Errbii M."/>
            <person name="Myrie A."/>
        </authorList>
    </citation>
    <scope>NUCLEOTIDE SEQUENCE [LARGE SCALE GENOMIC DNA]</scope>
    <source>
        <strain evidence="1">JA-Hopewell-2020-01-JO</strain>
        <tissue evidence="1">Whole body</tissue>
    </source>
</reference>
<dbReference type="Proteomes" id="UP001566132">
    <property type="component" value="Unassembled WGS sequence"/>
</dbReference>
<evidence type="ECO:0000313" key="1">
    <source>
        <dbReference type="EMBL" id="KAL1490128.1"/>
    </source>
</evidence>
<protein>
    <submittedName>
        <fullName evidence="1">Uncharacterized protein</fullName>
    </submittedName>
</protein>
<dbReference type="AlphaFoldDB" id="A0ABD1E616"/>
<sequence>MDQGIINIFKHHYRKRIVKKVLTHMQETTPTIVKTITNCFKKAGFTKDELVQDSDNTDEEDNLPLSELIKLWASYRIAINMDGVTFEDYVNVDTDVNTMGLPTDEDILEKVVENLVSKETNSDENESGGESMDETTVNIPIFDHAYSALAVLRNFISSRENALNMAYSSLNTLEEFVNKE</sequence>
<comment type="caution">
    <text evidence="1">The sequence shown here is derived from an EMBL/GenBank/DDBJ whole genome shotgun (WGS) entry which is preliminary data.</text>
</comment>
<proteinExistence type="predicted"/>
<gene>
    <name evidence="1" type="ORF">ABEB36_012868</name>
</gene>
<dbReference type="EMBL" id="JBDJPC010000010">
    <property type="protein sequence ID" value="KAL1490128.1"/>
    <property type="molecule type" value="Genomic_DNA"/>
</dbReference>
<organism evidence="1 2">
    <name type="scientific">Hypothenemus hampei</name>
    <name type="common">Coffee berry borer</name>
    <dbReference type="NCBI Taxonomy" id="57062"/>
    <lineage>
        <taxon>Eukaryota</taxon>
        <taxon>Metazoa</taxon>
        <taxon>Ecdysozoa</taxon>
        <taxon>Arthropoda</taxon>
        <taxon>Hexapoda</taxon>
        <taxon>Insecta</taxon>
        <taxon>Pterygota</taxon>
        <taxon>Neoptera</taxon>
        <taxon>Endopterygota</taxon>
        <taxon>Coleoptera</taxon>
        <taxon>Polyphaga</taxon>
        <taxon>Cucujiformia</taxon>
        <taxon>Curculionidae</taxon>
        <taxon>Scolytinae</taxon>
        <taxon>Hypothenemus</taxon>
    </lineage>
</organism>